<dbReference type="PROSITE" id="PS50005">
    <property type="entry name" value="TPR"/>
    <property type="match status" value="1"/>
</dbReference>
<dbReference type="SUPFAM" id="SSF53756">
    <property type="entry name" value="UDP-Glycosyltransferase/glycogen phosphorylase"/>
    <property type="match status" value="1"/>
</dbReference>
<evidence type="ECO:0000313" key="3">
    <source>
        <dbReference type="Proteomes" id="UP000231658"/>
    </source>
</evidence>
<protein>
    <submittedName>
        <fullName evidence="2">Uncharacterized protein</fullName>
    </submittedName>
</protein>
<dbReference type="InterPro" id="IPR019734">
    <property type="entry name" value="TPR_rpt"/>
</dbReference>
<name>A0A1C3RC20_9PROT</name>
<sequence>MSKELKKFQNVCAVINKKCSHPQWGAFYLQVEAGNISENTFLLSTDVLFEVGMGKKACDLMVIALDIFPNSASLLEKTVLALRQYDREKEAERLLKKRIKVDAKDWLSTRLLARICFHRGQADHYEKIISTFLEENPDHLDALIETAKHELVQGEGDVEEVLGKILQIEPHNFYALSQMQQHFAQLGMFDKSLSYLEEMKRLYPEEALTAYCEGFYFDLKLEFETALNFYNKALQMNPQFIEAYGKSGGMLMKLGVDLPEAWYRLEARFPQLLNRPQGDFWRGEDLNGKSLLIWAEQGIGDQLSYASMLRDLPEGVSKVDLECDDKLVPLFKRSFPDFTVYGRRTHRKDHYDYHSPIGALGRYLRPSLESFSATEAQPLLTDAQLDDKWQNWLDSLGEGVKVGLCWRSGHITRKRKQEAIDLLGSFADVLKQSNLTFINLYYGEAGAELQAVADELGITIHQPPELDQYTDIDQTACLVKGLDYAVGVASAPIRLAQAVGTKTVLLYRGNAGVVDPLWWPGATYINRKLDEDWTDFKALIQILNSQP</sequence>
<dbReference type="STRING" id="1867952.MTBPR1_10058"/>
<dbReference type="Gene3D" id="3.40.50.2000">
    <property type="entry name" value="Glycogen Phosphorylase B"/>
    <property type="match status" value="1"/>
</dbReference>
<dbReference type="SUPFAM" id="SSF48452">
    <property type="entry name" value="TPR-like"/>
    <property type="match status" value="1"/>
</dbReference>
<evidence type="ECO:0000256" key="1">
    <source>
        <dbReference type="PROSITE-ProRule" id="PRU00339"/>
    </source>
</evidence>
<dbReference type="Gene3D" id="1.25.40.10">
    <property type="entry name" value="Tetratricopeptide repeat domain"/>
    <property type="match status" value="2"/>
</dbReference>
<accession>A0A1C3RC20</accession>
<organism evidence="2 3">
    <name type="scientific">Candidatus Terasakiella magnetica</name>
    <dbReference type="NCBI Taxonomy" id="1867952"/>
    <lineage>
        <taxon>Bacteria</taxon>
        <taxon>Pseudomonadati</taxon>
        <taxon>Pseudomonadota</taxon>
        <taxon>Alphaproteobacteria</taxon>
        <taxon>Rhodospirillales</taxon>
        <taxon>Terasakiellaceae</taxon>
        <taxon>Terasakiella</taxon>
    </lineage>
</organism>
<dbReference type="OrthoDB" id="6193797at2"/>
<dbReference type="AlphaFoldDB" id="A0A1C3RC20"/>
<keyword evidence="1" id="KW-0802">TPR repeat</keyword>
<feature type="repeat" description="TPR" evidence="1">
    <location>
        <begin position="207"/>
        <end position="240"/>
    </location>
</feature>
<keyword evidence="3" id="KW-1185">Reference proteome</keyword>
<dbReference type="RefSeq" id="WP_069185553.1">
    <property type="nucleotide sequence ID" value="NZ_FLYE01000001.1"/>
</dbReference>
<evidence type="ECO:0000313" key="2">
    <source>
        <dbReference type="EMBL" id="SCA54811.1"/>
    </source>
</evidence>
<reference evidence="2 3" key="1">
    <citation type="submission" date="2016-07" db="EMBL/GenBank/DDBJ databases">
        <authorList>
            <person name="Lefevre C.T."/>
        </authorList>
    </citation>
    <scope>NUCLEOTIDE SEQUENCE [LARGE SCALE GENOMIC DNA]</scope>
    <source>
        <strain evidence="2">PR1</strain>
    </source>
</reference>
<proteinExistence type="predicted"/>
<gene>
    <name evidence="2" type="ORF">MTBPR1_10058</name>
</gene>
<dbReference type="EMBL" id="FLYE01000001">
    <property type="protein sequence ID" value="SCA54811.1"/>
    <property type="molecule type" value="Genomic_DNA"/>
</dbReference>
<dbReference type="Proteomes" id="UP000231658">
    <property type="component" value="Unassembled WGS sequence"/>
</dbReference>
<dbReference type="InterPro" id="IPR011990">
    <property type="entry name" value="TPR-like_helical_dom_sf"/>
</dbReference>